<gene>
    <name evidence="2" type="ORF">EZ437_04325</name>
</gene>
<accession>A0A4R0NUN7</accession>
<dbReference type="InterPro" id="IPR010982">
    <property type="entry name" value="Lambda_DNA-bd_dom_sf"/>
</dbReference>
<dbReference type="EMBL" id="SJSL01000001">
    <property type="protein sequence ID" value="TCD03205.1"/>
    <property type="molecule type" value="Genomic_DNA"/>
</dbReference>
<dbReference type="RefSeq" id="WP_131593589.1">
    <property type="nucleotide sequence ID" value="NZ_SJSL01000001.1"/>
</dbReference>
<sequence>MANQFGTKIKQLREANHLFQREIASALNTDTPMLSKIERGERKAKKEQVPLFEKILKVKKHELLTLWLADQVLELVSNEPVALKAIDLAQREIKGLTLNRS</sequence>
<reference evidence="2 3" key="1">
    <citation type="submission" date="2019-02" db="EMBL/GenBank/DDBJ databases">
        <title>Pedobacter sp. RP-1-14 sp. nov., isolated from Arctic soil.</title>
        <authorList>
            <person name="Dahal R.H."/>
        </authorList>
    </citation>
    <scope>NUCLEOTIDE SEQUENCE [LARGE SCALE GENOMIC DNA]</scope>
    <source>
        <strain evidence="2 3">RP-1-14</strain>
    </source>
</reference>
<dbReference type="CDD" id="cd00093">
    <property type="entry name" value="HTH_XRE"/>
    <property type="match status" value="1"/>
</dbReference>
<evidence type="ECO:0000259" key="1">
    <source>
        <dbReference type="PROSITE" id="PS50943"/>
    </source>
</evidence>
<dbReference type="Proteomes" id="UP000293347">
    <property type="component" value="Unassembled WGS sequence"/>
</dbReference>
<organism evidence="2 3">
    <name type="scientific">Pedobacter psychroterrae</name>
    <dbReference type="NCBI Taxonomy" id="2530453"/>
    <lineage>
        <taxon>Bacteria</taxon>
        <taxon>Pseudomonadati</taxon>
        <taxon>Bacteroidota</taxon>
        <taxon>Sphingobacteriia</taxon>
        <taxon>Sphingobacteriales</taxon>
        <taxon>Sphingobacteriaceae</taxon>
        <taxon>Pedobacter</taxon>
    </lineage>
</organism>
<dbReference type="PROSITE" id="PS50943">
    <property type="entry name" value="HTH_CROC1"/>
    <property type="match status" value="1"/>
</dbReference>
<evidence type="ECO:0000313" key="3">
    <source>
        <dbReference type="Proteomes" id="UP000293347"/>
    </source>
</evidence>
<proteinExistence type="predicted"/>
<dbReference type="Gene3D" id="1.10.260.40">
    <property type="entry name" value="lambda repressor-like DNA-binding domains"/>
    <property type="match status" value="1"/>
</dbReference>
<dbReference type="SMART" id="SM00530">
    <property type="entry name" value="HTH_XRE"/>
    <property type="match status" value="1"/>
</dbReference>
<protein>
    <submittedName>
        <fullName evidence="2">XRE family transcriptional regulator</fullName>
    </submittedName>
</protein>
<keyword evidence="3" id="KW-1185">Reference proteome</keyword>
<dbReference type="Pfam" id="PF01381">
    <property type="entry name" value="HTH_3"/>
    <property type="match status" value="1"/>
</dbReference>
<dbReference type="SUPFAM" id="SSF47413">
    <property type="entry name" value="lambda repressor-like DNA-binding domains"/>
    <property type="match status" value="1"/>
</dbReference>
<dbReference type="GO" id="GO:0003677">
    <property type="term" value="F:DNA binding"/>
    <property type="evidence" value="ECO:0007669"/>
    <property type="project" value="InterPro"/>
</dbReference>
<name>A0A4R0NUN7_9SPHI</name>
<dbReference type="AlphaFoldDB" id="A0A4R0NUN7"/>
<evidence type="ECO:0000313" key="2">
    <source>
        <dbReference type="EMBL" id="TCD03205.1"/>
    </source>
</evidence>
<dbReference type="InterPro" id="IPR001387">
    <property type="entry name" value="Cro/C1-type_HTH"/>
</dbReference>
<feature type="domain" description="HTH cro/C1-type" evidence="1">
    <location>
        <begin position="9"/>
        <end position="63"/>
    </location>
</feature>
<comment type="caution">
    <text evidence="2">The sequence shown here is derived from an EMBL/GenBank/DDBJ whole genome shotgun (WGS) entry which is preliminary data.</text>
</comment>
<dbReference type="OrthoDB" id="4762426at2"/>